<dbReference type="RefSeq" id="WP_281092771.1">
    <property type="nucleotide sequence ID" value="NZ_JARYZI010000001.1"/>
</dbReference>
<keyword evidence="5" id="KW-0233">DNA recombination</keyword>
<accession>A0ABT6N982</accession>
<dbReference type="SUPFAM" id="SSF56349">
    <property type="entry name" value="DNA breaking-rejoining enzymes"/>
    <property type="match status" value="1"/>
</dbReference>
<keyword evidence="4 6" id="KW-0238">DNA-binding</keyword>
<dbReference type="EMBL" id="JARYZI010000001">
    <property type="protein sequence ID" value="MDH8676971.1"/>
    <property type="molecule type" value="Genomic_DNA"/>
</dbReference>
<evidence type="ECO:0000259" key="7">
    <source>
        <dbReference type="PROSITE" id="PS51898"/>
    </source>
</evidence>
<evidence type="ECO:0000256" key="4">
    <source>
        <dbReference type="ARBA" id="ARBA00023125"/>
    </source>
</evidence>
<dbReference type="InterPro" id="IPR050090">
    <property type="entry name" value="Tyrosine_recombinase_XerCD"/>
</dbReference>
<dbReference type="Pfam" id="PF13495">
    <property type="entry name" value="Phage_int_SAM_4"/>
    <property type="match status" value="1"/>
</dbReference>
<protein>
    <submittedName>
        <fullName evidence="9">Tyrosine-type recombinase/integrase</fullName>
    </submittedName>
</protein>
<dbReference type="PANTHER" id="PTHR30349">
    <property type="entry name" value="PHAGE INTEGRASE-RELATED"/>
    <property type="match status" value="1"/>
</dbReference>
<evidence type="ECO:0000256" key="1">
    <source>
        <dbReference type="ARBA" id="ARBA00003283"/>
    </source>
</evidence>
<dbReference type="PANTHER" id="PTHR30349:SF64">
    <property type="entry name" value="PROPHAGE INTEGRASE INTD-RELATED"/>
    <property type="match status" value="1"/>
</dbReference>
<feature type="domain" description="Tyr recombinase" evidence="7">
    <location>
        <begin position="188"/>
        <end position="361"/>
    </location>
</feature>
<dbReference type="Gene3D" id="1.10.443.10">
    <property type="entry name" value="Intergrase catalytic core"/>
    <property type="match status" value="1"/>
</dbReference>
<dbReference type="Pfam" id="PF00589">
    <property type="entry name" value="Phage_integrase"/>
    <property type="match status" value="1"/>
</dbReference>
<dbReference type="PROSITE" id="PS51898">
    <property type="entry name" value="TYR_RECOMBINASE"/>
    <property type="match status" value="1"/>
</dbReference>
<dbReference type="Gene3D" id="1.10.150.130">
    <property type="match status" value="1"/>
</dbReference>
<proteinExistence type="inferred from homology"/>
<evidence type="ECO:0000256" key="2">
    <source>
        <dbReference type="ARBA" id="ARBA00008857"/>
    </source>
</evidence>
<evidence type="ECO:0000259" key="8">
    <source>
        <dbReference type="PROSITE" id="PS51900"/>
    </source>
</evidence>
<keyword evidence="10" id="KW-1185">Reference proteome</keyword>
<dbReference type="InterPro" id="IPR011010">
    <property type="entry name" value="DNA_brk_join_enz"/>
</dbReference>
<dbReference type="InterPro" id="IPR002104">
    <property type="entry name" value="Integrase_catalytic"/>
</dbReference>
<dbReference type="InterPro" id="IPR044068">
    <property type="entry name" value="CB"/>
</dbReference>
<feature type="domain" description="Core-binding (CB)" evidence="8">
    <location>
        <begin position="87"/>
        <end position="174"/>
    </location>
</feature>
<dbReference type="Proteomes" id="UP001158045">
    <property type="component" value="Unassembled WGS sequence"/>
</dbReference>
<dbReference type="InterPro" id="IPR013762">
    <property type="entry name" value="Integrase-like_cat_sf"/>
</dbReference>
<evidence type="ECO:0000256" key="3">
    <source>
        <dbReference type="ARBA" id="ARBA00022908"/>
    </source>
</evidence>
<evidence type="ECO:0000256" key="6">
    <source>
        <dbReference type="PROSITE-ProRule" id="PRU01248"/>
    </source>
</evidence>
<evidence type="ECO:0000313" key="9">
    <source>
        <dbReference type="EMBL" id="MDH8676971.1"/>
    </source>
</evidence>
<comment type="function">
    <text evidence="1">Site-specific tyrosine recombinase, which acts by catalyzing the cutting and rejoining of the recombining DNA molecules.</text>
</comment>
<reference evidence="9 10" key="1">
    <citation type="submission" date="2023-04" db="EMBL/GenBank/DDBJ databases">
        <title>Fusibacter bizertensis strain WBS, isolated from littoral bottom sediments of the Arctic seas - biochemical and genomic analysis.</title>
        <authorList>
            <person name="Brioukhanov A.L."/>
        </authorList>
    </citation>
    <scope>NUCLEOTIDE SEQUENCE [LARGE SCALE GENOMIC DNA]</scope>
    <source>
        <strain evidence="9 10">WBS</strain>
    </source>
</reference>
<keyword evidence="3" id="KW-0229">DNA integration</keyword>
<name>A0ABT6N982_9FIRM</name>
<gene>
    <name evidence="9" type="ORF">QE109_02365</name>
</gene>
<dbReference type="InterPro" id="IPR010998">
    <property type="entry name" value="Integrase_recombinase_N"/>
</dbReference>
<dbReference type="InterPro" id="IPR004107">
    <property type="entry name" value="Integrase_SAM-like_N"/>
</dbReference>
<comment type="caution">
    <text evidence="9">The sequence shown here is derived from an EMBL/GenBank/DDBJ whole genome shotgun (WGS) entry which is preliminary data.</text>
</comment>
<evidence type="ECO:0000313" key="10">
    <source>
        <dbReference type="Proteomes" id="UP001158045"/>
    </source>
</evidence>
<organism evidence="9 10">
    <name type="scientific">Fusibacter bizertensis</name>
    <dbReference type="NCBI Taxonomy" id="1488331"/>
    <lineage>
        <taxon>Bacteria</taxon>
        <taxon>Bacillati</taxon>
        <taxon>Bacillota</taxon>
        <taxon>Clostridia</taxon>
        <taxon>Eubacteriales</taxon>
        <taxon>Eubacteriales Family XII. Incertae Sedis</taxon>
        <taxon>Fusibacter</taxon>
    </lineage>
</organism>
<sequence length="370" mass="42931">MEISHVKDELWVKVRFDAEIVAALRKVGGGWWQPEDKVWIFPVEKFKALVELKQQFTGKNRPVHKPLLYTSKAPSQRVPKYTSNVNPKYEAPVKRLTNRLKDRLVLKGYSPKTIESYTAHLARFLYHSELKHDEESINNYLLFLLEDKDCSHSYVNQAVNAIKQHLKSIGEYRDNEIIQIQRPKKQYKLPKVLGKTEVTKLFNVTENLKHKTALMMGYSCGMRVGEVAHIRLADIDYSRNVIYVRQGKGRKDRIVPLSATLTKQLSSYIDRYRPYEYLFENPNCTGPISERTLQKVFQVSCEKANIRKDVSFHSLRHSFATHLLESGVDLRYIQELLGHVHSKTTEIYTHVSNKSLMGIVNPLDQLGFDE</sequence>
<comment type="similarity">
    <text evidence="2">Belongs to the 'phage' integrase family.</text>
</comment>
<dbReference type="PROSITE" id="PS51900">
    <property type="entry name" value="CB"/>
    <property type="match status" value="1"/>
</dbReference>
<evidence type="ECO:0000256" key="5">
    <source>
        <dbReference type="ARBA" id="ARBA00023172"/>
    </source>
</evidence>